<evidence type="ECO:0000256" key="7">
    <source>
        <dbReference type="ARBA" id="ARBA00022505"/>
    </source>
</evidence>
<dbReference type="Proteomes" id="UP000199662">
    <property type="component" value="Unassembled WGS sequence"/>
</dbReference>
<comment type="pathway">
    <text evidence="3 10">Cofactor biosynthesis; molybdopterin biosynthesis.</text>
</comment>
<dbReference type="Gene3D" id="2.170.190.11">
    <property type="entry name" value="Molybdopterin biosynthesis moea protein, domain 3"/>
    <property type="match status" value="1"/>
</dbReference>
<keyword evidence="10 12" id="KW-0808">Transferase</keyword>
<proteinExistence type="inferred from homology"/>
<dbReference type="GO" id="GO:0006777">
    <property type="term" value="P:Mo-molybdopterin cofactor biosynthetic process"/>
    <property type="evidence" value="ECO:0007669"/>
    <property type="project" value="UniProtKB-UniRule"/>
</dbReference>
<dbReference type="Pfam" id="PF03453">
    <property type="entry name" value="MoeA_N"/>
    <property type="match status" value="1"/>
</dbReference>
<dbReference type="NCBIfam" id="NF045515">
    <property type="entry name" value="Glp_gephyrin"/>
    <property type="match status" value="1"/>
</dbReference>
<dbReference type="RefSeq" id="WP_091830318.1">
    <property type="nucleotide sequence ID" value="NZ_FNZK01000005.1"/>
</dbReference>
<comment type="cofactor">
    <cofactor evidence="10">
        <name>Mg(2+)</name>
        <dbReference type="ChEBI" id="CHEBI:18420"/>
    </cofactor>
</comment>
<dbReference type="InterPro" id="IPR005110">
    <property type="entry name" value="MoeA_linker/N"/>
</dbReference>
<evidence type="ECO:0000313" key="12">
    <source>
        <dbReference type="EMBL" id="SEJ28557.1"/>
    </source>
</evidence>
<dbReference type="NCBIfam" id="TIGR00177">
    <property type="entry name" value="molyb_syn"/>
    <property type="match status" value="1"/>
</dbReference>
<dbReference type="EMBL" id="FNZK01000005">
    <property type="protein sequence ID" value="SEJ28557.1"/>
    <property type="molecule type" value="Genomic_DNA"/>
</dbReference>
<evidence type="ECO:0000256" key="5">
    <source>
        <dbReference type="ARBA" id="ARBA00013269"/>
    </source>
</evidence>
<evidence type="ECO:0000256" key="4">
    <source>
        <dbReference type="ARBA" id="ARBA00010763"/>
    </source>
</evidence>
<name>A0A1H6XP67_9FIRM</name>
<dbReference type="UniPathway" id="UPA00344"/>
<keyword evidence="13" id="KW-1185">Reference proteome</keyword>
<dbReference type="InterPro" id="IPR036135">
    <property type="entry name" value="MoeA_linker/N_sf"/>
</dbReference>
<comment type="similarity">
    <text evidence="4 10">Belongs to the MoeA family.</text>
</comment>
<sequence>MELLQTNTLQSAREKLLDYLMGKHDKKTVKLMDAEGQVLAEDIRSLSPIPSFRRSTVDGYAVLSRDTQGVSESIPAFLENVEEIRIGHEATSVLKSGQCAYVPTGGMLPEGADAVVMVEYCEPFSLESIAVYDSVSVGRNVVNIGEDVESNGVILKKGTTLHPQAIGALASAGISRVSIYTSLKLTIISTGDELVSLDKVPELGQVRDINTYALESLAKKNGFDVVSTYVLKDEEELLKSAVLDSMQISDIVVISGGSSQGKQDLTARVIDALSEPGVFIHGISIKPGKPTILGYDKQSSTALIGLPGHPVAAMIIFELIVIWVKNKLIGKNDETYIYAKLKTNVGSAPGKTTCQMVRLSDFEGEYFAEPIFGKSGIMSTLTAANGYTLIDMNKEGLHKGEIVKVFLI</sequence>
<dbReference type="AlphaFoldDB" id="A0A1H6XP67"/>
<dbReference type="GO" id="GO:0046872">
    <property type="term" value="F:metal ion binding"/>
    <property type="evidence" value="ECO:0007669"/>
    <property type="project" value="UniProtKB-UniRule"/>
</dbReference>
<keyword evidence="10" id="KW-0460">Magnesium</keyword>
<dbReference type="InterPro" id="IPR036688">
    <property type="entry name" value="MoeA_C_domain_IV_sf"/>
</dbReference>
<dbReference type="CDD" id="cd00887">
    <property type="entry name" value="MoeA"/>
    <property type="match status" value="1"/>
</dbReference>
<keyword evidence="10" id="KW-0479">Metal-binding</keyword>
<dbReference type="SUPFAM" id="SSF53218">
    <property type="entry name" value="Molybdenum cofactor biosynthesis proteins"/>
    <property type="match status" value="1"/>
</dbReference>
<dbReference type="GO" id="GO:0005829">
    <property type="term" value="C:cytosol"/>
    <property type="evidence" value="ECO:0007669"/>
    <property type="project" value="TreeGrafter"/>
</dbReference>
<dbReference type="InterPro" id="IPR005111">
    <property type="entry name" value="MoeA_C_domain_IV"/>
</dbReference>
<reference evidence="12 13" key="1">
    <citation type="submission" date="2016-10" db="EMBL/GenBank/DDBJ databases">
        <authorList>
            <person name="de Groot N.N."/>
        </authorList>
    </citation>
    <scope>NUCLEOTIDE SEQUENCE [LARGE SCALE GENOMIC DNA]</scope>
    <source>
        <strain evidence="12 13">DSM 2179</strain>
    </source>
</reference>
<dbReference type="Gene3D" id="3.40.980.10">
    <property type="entry name" value="MoaB/Mog-like domain"/>
    <property type="match status" value="1"/>
</dbReference>
<evidence type="ECO:0000256" key="1">
    <source>
        <dbReference type="ARBA" id="ARBA00002901"/>
    </source>
</evidence>
<evidence type="ECO:0000256" key="6">
    <source>
        <dbReference type="ARBA" id="ARBA00021108"/>
    </source>
</evidence>
<dbReference type="PROSITE" id="PS01079">
    <property type="entry name" value="MOCF_BIOSYNTHESIS_2"/>
    <property type="match status" value="1"/>
</dbReference>
<dbReference type="PANTHER" id="PTHR10192:SF5">
    <property type="entry name" value="GEPHYRIN"/>
    <property type="match status" value="1"/>
</dbReference>
<dbReference type="InterPro" id="IPR036425">
    <property type="entry name" value="MoaB/Mog-like_dom_sf"/>
</dbReference>
<comment type="catalytic activity">
    <reaction evidence="9">
        <text>adenylyl-molybdopterin + molybdate = Mo-molybdopterin + AMP + H(+)</text>
        <dbReference type="Rhea" id="RHEA:35047"/>
        <dbReference type="ChEBI" id="CHEBI:15378"/>
        <dbReference type="ChEBI" id="CHEBI:36264"/>
        <dbReference type="ChEBI" id="CHEBI:62727"/>
        <dbReference type="ChEBI" id="CHEBI:71302"/>
        <dbReference type="ChEBI" id="CHEBI:456215"/>
        <dbReference type="EC" id="2.10.1.1"/>
    </reaction>
</comment>
<dbReference type="InterPro" id="IPR008284">
    <property type="entry name" value="MoCF_biosynth_CS"/>
</dbReference>
<comment type="function">
    <text evidence="2">May be involved in the biosynthesis of molybdopterin.</text>
</comment>
<dbReference type="SUPFAM" id="SSF63882">
    <property type="entry name" value="MoeA N-terminal region -like"/>
    <property type="match status" value="1"/>
</dbReference>
<dbReference type="SUPFAM" id="SSF63867">
    <property type="entry name" value="MoeA C-terminal domain-like"/>
    <property type="match status" value="1"/>
</dbReference>
<keyword evidence="7 10" id="KW-0500">Molybdenum</keyword>
<evidence type="ECO:0000256" key="8">
    <source>
        <dbReference type="ARBA" id="ARBA00023150"/>
    </source>
</evidence>
<evidence type="ECO:0000256" key="9">
    <source>
        <dbReference type="ARBA" id="ARBA00047317"/>
    </source>
</evidence>
<gene>
    <name evidence="12" type="ORF">SAMN05660742_105130</name>
</gene>
<comment type="function">
    <text evidence="1 10">Catalyzes the insertion of molybdate into adenylated molybdopterin with the concomitant release of AMP.</text>
</comment>
<dbReference type="STRING" id="84035.SAMN05660742_105130"/>
<dbReference type="GO" id="GO:0061599">
    <property type="term" value="F:molybdopterin molybdotransferase activity"/>
    <property type="evidence" value="ECO:0007669"/>
    <property type="project" value="UniProtKB-UniRule"/>
</dbReference>
<dbReference type="Gene3D" id="3.90.105.10">
    <property type="entry name" value="Molybdopterin biosynthesis moea protein, domain 2"/>
    <property type="match status" value="1"/>
</dbReference>
<evidence type="ECO:0000313" key="13">
    <source>
        <dbReference type="Proteomes" id="UP000199662"/>
    </source>
</evidence>
<evidence type="ECO:0000256" key="2">
    <source>
        <dbReference type="ARBA" id="ARBA00003487"/>
    </source>
</evidence>
<dbReference type="PANTHER" id="PTHR10192">
    <property type="entry name" value="MOLYBDOPTERIN BIOSYNTHESIS PROTEIN"/>
    <property type="match status" value="1"/>
</dbReference>
<dbReference type="Pfam" id="PF03454">
    <property type="entry name" value="MoeA_C"/>
    <property type="match status" value="1"/>
</dbReference>
<evidence type="ECO:0000259" key="11">
    <source>
        <dbReference type="SMART" id="SM00852"/>
    </source>
</evidence>
<dbReference type="InterPro" id="IPR038987">
    <property type="entry name" value="MoeA-like"/>
</dbReference>
<accession>A0A1H6XP67</accession>
<protein>
    <recommendedName>
        <fullName evidence="6 10">Molybdopterin molybdenumtransferase</fullName>
        <ecNumber evidence="5 10">2.10.1.1</ecNumber>
    </recommendedName>
</protein>
<organism evidence="12 13">
    <name type="scientific">Propionispira arboris</name>
    <dbReference type="NCBI Taxonomy" id="84035"/>
    <lineage>
        <taxon>Bacteria</taxon>
        <taxon>Bacillati</taxon>
        <taxon>Bacillota</taxon>
        <taxon>Negativicutes</taxon>
        <taxon>Selenomonadales</taxon>
        <taxon>Selenomonadaceae</taxon>
        <taxon>Propionispira</taxon>
    </lineage>
</organism>
<dbReference type="Pfam" id="PF00994">
    <property type="entry name" value="MoCF_biosynth"/>
    <property type="match status" value="1"/>
</dbReference>
<evidence type="ECO:0000256" key="10">
    <source>
        <dbReference type="RuleBase" id="RU365090"/>
    </source>
</evidence>
<feature type="domain" description="MoaB/Mog" evidence="11">
    <location>
        <begin position="186"/>
        <end position="327"/>
    </location>
</feature>
<keyword evidence="8 10" id="KW-0501">Molybdenum cofactor biosynthesis</keyword>
<dbReference type="EC" id="2.10.1.1" evidence="5 10"/>
<dbReference type="Gene3D" id="2.40.340.10">
    <property type="entry name" value="MoeA, C-terminal, domain IV"/>
    <property type="match status" value="1"/>
</dbReference>
<evidence type="ECO:0000256" key="3">
    <source>
        <dbReference type="ARBA" id="ARBA00005046"/>
    </source>
</evidence>
<dbReference type="SMART" id="SM00852">
    <property type="entry name" value="MoCF_biosynth"/>
    <property type="match status" value="1"/>
</dbReference>
<dbReference type="InterPro" id="IPR001453">
    <property type="entry name" value="MoaB/Mog_dom"/>
</dbReference>